<dbReference type="PANTHER" id="PTHR48051:SF43">
    <property type="entry name" value="PH DOMAIN AND LEUCINE RICH REPEAT PROTEIN PHOSPHATASE 1"/>
    <property type="match status" value="1"/>
</dbReference>
<dbReference type="CDD" id="cd00143">
    <property type="entry name" value="PP2Cc"/>
    <property type="match status" value="1"/>
</dbReference>
<keyword evidence="24" id="KW-1185">Reference proteome</keyword>
<dbReference type="PROSITE" id="PS51450">
    <property type="entry name" value="LRR"/>
    <property type="match status" value="4"/>
</dbReference>
<dbReference type="CDD" id="cd13322">
    <property type="entry name" value="PH_PHLPP-like"/>
    <property type="match status" value="1"/>
</dbReference>
<keyword evidence="13" id="KW-0472">Membrane</keyword>
<evidence type="ECO:0000256" key="10">
    <source>
        <dbReference type="ARBA" id="ARBA00022737"/>
    </source>
</evidence>
<keyword evidence="12" id="KW-0904">Protein phosphatase</keyword>
<comment type="cofactor">
    <cofactor evidence="1">
        <name>Mn(2+)</name>
        <dbReference type="ChEBI" id="CHEBI:29035"/>
    </cofactor>
</comment>
<evidence type="ECO:0000256" key="8">
    <source>
        <dbReference type="ARBA" id="ARBA00022614"/>
    </source>
</evidence>
<proteinExistence type="predicted"/>
<dbReference type="SUPFAM" id="SSF52058">
    <property type="entry name" value="L domain-like"/>
    <property type="match status" value="2"/>
</dbReference>
<dbReference type="Gene3D" id="3.80.10.10">
    <property type="entry name" value="Ribonuclease Inhibitor"/>
    <property type="match status" value="3"/>
</dbReference>
<evidence type="ECO:0000256" key="3">
    <source>
        <dbReference type="ARBA" id="ARBA00004170"/>
    </source>
</evidence>
<dbReference type="GO" id="GO:0046872">
    <property type="term" value="F:metal ion binding"/>
    <property type="evidence" value="ECO:0007669"/>
    <property type="project" value="UniProtKB-KW"/>
</dbReference>
<evidence type="ECO:0000313" key="24">
    <source>
        <dbReference type="Proteomes" id="UP000233120"/>
    </source>
</evidence>
<keyword evidence="14" id="KW-0464">Manganese</keyword>
<dbReference type="InterPro" id="IPR050216">
    <property type="entry name" value="LRR_domain-containing"/>
</dbReference>
<gene>
    <name evidence="23" type="primary">PHLPP2</name>
</gene>
<dbReference type="GO" id="GO:0016020">
    <property type="term" value="C:membrane"/>
    <property type="evidence" value="ECO:0007669"/>
    <property type="project" value="UniProtKB-SubCell"/>
</dbReference>
<dbReference type="InterPro" id="IPR001611">
    <property type="entry name" value="Leu-rich_rpt"/>
</dbReference>
<dbReference type="GeneTree" id="ENSGT00940000159841"/>
<evidence type="ECO:0000256" key="21">
    <source>
        <dbReference type="SAM" id="MobiDB-lite"/>
    </source>
</evidence>
<dbReference type="PROSITE" id="PS51746">
    <property type="entry name" value="PPM_2"/>
    <property type="match status" value="1"/>
</dbReference>
<dbReference type="SMART" id="SM00369">
    <property type="entry name" value="LRR_TYP"/>
    <property type="match status" value="10"/>
</dbReference>
<dbReference type="GO" id="GO:0004722">
    <property type="term" value="F:protein serine/threonine phosphatase activity"/>
    <property type="evidence" value="ECO:0007669"/>
    <property type="project" value="UniProtKB-EC"/>
</dbReference>
<evidence type="ECO:0000256" key="13">
    <source>
        <dbReference type="ARBA" id="ARBA00023136"/>
    </source>
</evidence>
<dbReference type="GO" id="GO:0005737">
    <property type="term" value="C:cytoplasm"/>
    <property type="evidence" value="ECO:0007669"/>
    <property type="project" value="UniProtKB-SubCell"/>
</dbReference>
<evidence type="ECO:0000256" key="12">
    <source>
        <dbReference type="ARBA" id="ARBA00022912"/>
    </source>
</evidence>
<keyword evidence="10" id="KW-0677">Repeat</keyword>
<dbReference type="Pfam" id="PF00560">
    <property type="entry name" value="LRR_1"/>
    <property type="match status" value="1"/>
</dbReference>
<dbReference type="Bgee" id="ENSMNEG00000014597">
    <property type="expression patterns" value="Expressed in colon and 12 other cell types or tissues"/>
</dbReference>
<reference evidence="23" key="2">
    <citation type="submission" date="2025-09" db="UniProtKB">
        <authorList>
            <consortium name="Ensembl"/>
        </authorList>
    </citation>
    <scope>IDENTIFICATION</scope>
</reference>
<dbReference type="InterPro" id="IPR001932">
    <property type="entry name" value="PPM-type_phosphatase-like_dom"/>
</dbReference>
<dbReference type="InterPro" id="IPR003591">
    <property type="entry name" value="Leu-rich_rpt_typical-subtyp"/>
</dbReference>
<evidence type="ECO:0000256" key="19">
    <source>
        <dbReference type="ARBA" id="ARBA00072392"/>
    </source>
</evidence>
<dbReference type="Ensembl" id="ENSMNET00000015977.1">
    <property type="protein sequence ID" value="ENSMNEP00000003173.1"/>
    <property type="gene ID" value="ENSMNEG00000014597.1"/>
</dbReference>
<organism evidence="23 24">
    <name type="scientific">Macaca nemestrina</name>
    <name type="common">Pig-tailed macaque</name>
    <dbReference type="NCBI Taxonomy" id="9545"/>
    <lineage>
        <taxon>Eukaryota</taxon>
        <taxon>Metazoa</taxon>
        <taxon>Chordata</taxon>
        <taxon>Craniata</taxon>
        <taxon>Vertebrata</taxon>
        <taxon>Euteleostomi</taxon>
        <taxon>Mammalia</taxon>
        <taxon>Eutheria</taxon>
        <taxon>Euarchontoglires</taxon>
        <taxon>Primates</taxon>
        <taxon>Haplorrhini</taxon>
        <taxon>Catarrhini</taxon>
        <taxon>Cercopithecidae</taxon>
        <taxon>Cercopithecinae</taxon>
        <taxon>Macaca</taxon>
    </lineage>
</organism>
<evidence type="ECO:0000256" key="4">
    <source>
        <dbReference type="ARBA" id="ARBA00004496"/>
    </source>
</evidence>
<evidence type="ECO:0000256" key="14">
    <source>
        <dbReference type="ARBA" id="ARBA00023211"/>
    </source>
</evidence>
<comment type="catalytic activity">
    <reaction evidence="17">
        <text>O-phospho-L-threonyl-[protein] + H2O = L-threonyl-[protein] + phosphate</text>
        <dbReference type="Rhea" id="RHEA:47004"/>
        <dbReference type="Rhea" id="RHEA-COMP:11060"/>
        <dbReference type="Rhea" id="RHEA-COMP:11605"/>
        <dbReference type="ChEBI" id="CHEBI:15377"/>
        <dbReference type="ChEBI" id="CHEBI:30013"/>
        <dbReference type="ChEBI" id="CHEBI:43474"/>
        <dbReference type="ChEBI" id="CHEBI:61977"/>
        <dbReference type="EC" id="3.1.3.16"/>
    </reaction>
</comment>
<evidence type="ECO:0000256" key="17">
    <source>
        <dbReference type="ARBA" id="ARBA00048336"/>
    </source>
</evidence>
<accession>A0A2K6AVI5</accession>
<evidence type="ECO:0000256" key="20">
    <source>
        <dbReference type="ARBA" id="ARBA00078933"/>
    </source>
</evidence>
<reference evidence="23" key="1">
    <citation type="submission" date="2025-08" db="UniProtKB">
        <authorList>
            <consortium name="Ensembl"/>
        </authorList>
    </citation>
    <scope>IDENTIFICATION</scope>
</reference>
<dbReference type="SMART" id="SM00364">
    <property type="entry name" value="LRR_BAC"/>
    <property type="match status" value="10"/>
</dbReference>
<keyword evidence="9" id="KW-0479">Metal-binding</keyword>
<dbReference type="FunFam" id="3.80.10.10:FF:000120">
    <property type="entry name" value="PH domain and leucine rich repeat protein phosphatase 2"/>
    <property type="match status" value="1"/>
</dbReference>
<dbReference type="FunFam" id="3.60.40.10:FF:000003">
    <property type="entry name" value="PH domain and leucine-rich repeat protein phosphatase 1"/>
    <property type="match status" value="1"/>
</dbReference>
<dbReference type="Pfam" id="PF13855">
    <property type="entry name" value="LRR_8"/>
    <property type="match status" value="1"/>
</dbReference>
<evidence type="ECO:0000256" key="7">
    <source>
        <dbReference type="ARBA" id="ARBA00022553"/>
    </source>
</evidence>
<evidence type="ECO:0000256" key="18">
    <source>
        <dbReference type="ARBA" id="ARBA00058248"/>
    </source>
</evidence>
<dbReference type="Pfam" id="PF00481">
    <property type="entry name" value="PP2C"/>
    <property type="match status" value="1"/>
</dbReference>
<dbReference type="InterPro" id="IPR055071">
    <property type="entry name" value="RA_PHLPP-like"/>
</dbReference>
<evidence type="ECO:0000259" key="22">
    <source>
        <dbReference type="PROSITE" id="PS51746"/>
    </source>
</evidence>
<sequence length="1291" mass="143095">MGEVEPGPAGQLEPPEPPEAPASRRPGGIRVLKRNMKRNGSRNCLNRRSRFGSRERDWLREDVKRGCVYLYGADSTTATTTTTTSSSSSSSSSSSDLHLVLCTVETPASEICAGEGRESLYLQLHGDLVRRLEPTERPLQIVYDYLSRLGFDDLVRIQEEATNPDLGCMIRFYGEKPCHMDHLDRILLSGIYNVRKGKTQLHKWAERLVVLCGTCLIVSSVKDCQTGKMHILPLVGGKIEEVKRRQYSLAFSSAGAQAQTYHVSFETLAEYQRWQRQASKVVSQRISTVDLSCYSLEEVPEHLFYSQDITYLNLRHNFMQLERPGGLDTLYKFSQLKGLNLSHNKLGLFPILLCEISTLTELNLSCNGFRDLPSQIGNLLNLQTLCLDGNFLTTLPEELGNLQQLSSLGISFNNFSQIPEVYEKLTMLDKVVMAGNCLEVLNLGVLNRMNHIKHVDLRMNHLKTMVIENLEGNKHITHVDLRDNRLTDLDLSSLCSLEQLHCERNQLRELTLSGFSLRTLYASSNRLTAVNVYPVPSLLTSLDLSRNLLECVPDWACEAKKIEVLDVSYNLLTEVPIRILSSLSLRKLMLGHNHVQNLPTLVEHIPLEVLDLQHNALTRLPDTLFSKALNKLNKLEQLEELNLSGNKLKTIPTTIANCKRLHTLVAHSNNISIFPEILQLPQIQFVDLSCNDLTEILIPEALPATLQDLDLTGNTNLVLEHKTLDIFSHITTLKIDQKPLPTTDSTVTSTFWSHGLAEMAGQRNKLCVSALAMDNFAEGVGAVYGMFDGDRNEELPRLLQCTMADVLLEEVQQSTNDTVFMANTFLVSHRKLGMAGQKLGSSALLCYIRPDTADPASSFSLTVANVGTCQAVLCRGGKPVPLSKVFSLEQDPEEAQRVKDQKAIITEDNKVNGVTCCTRMLGCTYLYPWILPKPHISSTPLTIQDELLILGNKALWEHLSYTEAVNAVRHVQDPLAAAKKLCTLAQSYGCQDNVGAMVVYLNIGEEGCTCEMNGLTLPGPVGFASTTSIKDAPKPATPSSSSGIASEFSSEMSTSEVSSEVGSTASDEHNAGGLDTALLPRPERRCSLHPTPTSGLFQRQPSCATFSSNQSDNGLDSDDDQPVEGVITNGSKVEVEVDIHCCRGRDLENSPPLRESSPTPCSEEHGRGSCFGIRRQNSVNSGIVLPMSKDRMELQKSPSTSCLYGKKLSNGSIVPLEDSLNLIEVATEVPKRKTGYFAAPTQMEPEDQFVVPRDLEEEVKEQMKQHQDSRLEPEPHEEDRTEPPEEFDTAL</sequence>
<comment type="catalytic activity">
    <reaction evidence="16">
        <text>O-phospho-L-seryl-[protein] + H2O = L-seryl-[protein] + phosphate</text>
        <dbReference type="Rhea" id="RHEA:20629"/>
        <dbReference type="Rhea" id="RHEA-COMP:9863"/>
        <dbReference type="Rhea" id="RHEA-COMP:11604"/>
        <dbReference type="ChEBI" id="CHEBI:15377"/>
        <dbReference type="ChEBI" id="CHEBI:29999"/>
        <dbReference type="ChEBI" id="CHEBI:43474"/>
        <dbReference type="ChEBI" id="CHEBI:83421"/>
        <dbReference type="EC" id="3.1.3.16"/>
    </reaction>
</comment>
<dbReference type="Gene3D" id="3.60.40.10">
    <property type="entry name" value="PPM-type phosphatase domain"/>
    <property type="match status" value="1"/>
</dbReference>
<dbReference type="Pfam" id="PF23010">
    <property type="entry name" value="RA_3"/>
    <property type="match status" value="1"/>
</dbReference>
<evidence type="ECO:0000256" key="9">
    <source>
        <dbReference type="ARBA" id="ARBA00022723"/>
    </source>
</evidence>
<dbReference type="InterPro" id="IPR032675">
    <property type="entry name" value="LRR_dom_sf"/>
</dbReference>
<feature type="compositionally biased region" description="Polar residues" evidence="21">
    <location>
        <begin position="1090"/>
        <end position="1114"/>
    </location>
</feature>
<evidence type="ECO:0000313" key="23">
    <source>
        <dbReference type="Ensembl" id="ENSMNEP00000003173.1"/>
    </source>
</evidence>
<dbReference type="Pfam" id="PF13516">
    <property type="entry name" value="LRR_6"/>
    <property type="match status" value="2"/>
</dbReference>
<keyword evidence="15" id="KW-0539">Nucleus</keyword>
<keyword evidence="11" id="KW-0378">Hydrolase</keyword>
<comment type="function">
    <text evidence="18">Protein phosphatase involved in regulation of Akt and PKC signaling. Mediates dephosphorylation in the C-terminal domain hydrophobic motif of members of the AGC Ser/Thr protein kinase family; specifically acts on 'Ser-473' of AKT1, 'Ser-660' of PRKCB isoform beta-II and 'Ser-657' of PRKCA. Akt regulates the balance between cell survival and apoptosis through a cascade that primarily alters the function of transcription factors that regulate pro- and antiapoptotic genes. Dephosphorylation of 'Ser-473' of Akt triggers apoptosis and decreases cell proliferation. Also controls the phosphorylation of AKT3. Dephosphorylates STK4 on 'Thr-387' leading to STK4 activation and apoptosis. Dephosphorylates RPS6KB1 and is involved in regulation of cap-dependent translation. Inhibits cancer cell proliferation and may act as a tumor suppressor. Dephosphorylation of PRKCA and PRKCB leads to their destabilization and degradation. Dephosphorylates RAF1 inhibiting its kinase activity.</text>
</comment>
<dbReference type="FunFam" id="3.80.10.10:FF:000027">
    <property type="entry name" value="PH domain and leucine rich repeat protein phosphatase 2"/>
    <property type="match status" value="1"/>
</dbReference>
<feature type="compositionally biased region" description="Low complexity" evidence="21">
    <location>
        <begin position="1039"/>
        <end position="1065"/>
    </location>
</feature>
<dbReference type="CDD" id="cd17241">
    <property type="entry name" value="RA_PHLPP2"/>
    <property type="match status" value="1"/>
</dbReference>
<dbReference type="SMART" id="SM00332">
    <property type="entry name" value="PP2Cc"/>
    <property type="match status" value="1"/>
</dbReference>
<feature type="compositionally biased region" description="Low complexity" evidence="21">
    <location>
        <begin position="1"/>
        <end position="13"/>
    </location>
</feature>
<feature type="compositionally biased region" description="Basic and acidic residues" evidence="21">
    <location>
        <begin position="1260"/>
        <end position="1283"/>
    </location>
</feature>
<evidence type="ECO:0000256" key="5">
    <source>
        <dbReference type="ARBA" id="ARBA00013081"/>
    </source>
</evidence>
<keyword evidence="8" id="KW-0433">Leucine-rich repeat</keyword>
<dbReference type="SUPFAM" id="SSF50729">
    <property type="entry name" value="PH domain-like"/>
    <property type="match status" value="1"/>
</dbReference>
<feature type="region of interest" description="Disordered" evidence="21">
    <location>
        <begin position="1"/>
        <end position="28"/>
    </location>
</feature>
<dbReference type="Proteomes" id="UP000233120">
    <property type="component" value="Unassembled WGS sequence"/>
</dbReference>
<feature type="region of interest" description="Disordered" evidence="21">
    <location>
        <begin position="1147"/>
        <end position="1169"/>
    </location>
</feature>
<evidence type="ECO:0000256" key="1">
    <source>
        <dbReference type="ARBA" id="ARBA00001936"/>
    </source>
</evidence>
<dbReference type="EC" id="3.1.3.16" evidence="5"/>
<name>A0A2K6AVI5_MACNE</name>
<evidence type="ECO:0000256" key="15">
    <source>
        <dbReference type="ARBA" id="ARBA00023242"/>
    </source>
</evidence>
<evidence type="ECO:0000256" key="6">
    <source>
        <dbReference type="ARBA" id="ARBA00022490"/>
    </source>
</evidence>
<dbReference type="InterPro" id="IPR036457">
    <property type="entry name" value="PPM-type-like_dom_sf"/>
</dbReference>
<keyword evidence="6" id="KW-0963">Cytoplasm</keyword>
<feature type="region of interest" description="Disordered" evidence="21">
    <location>
        <begin position="1028"/>
        <end position="1121"/>
    </location>
</feature>
<protein>
    <recommendedName>
        <fullName evidence="19">PH domain leucine-rich repeat-containing protein phosphatase 2</fullName>
        <ecNumber evidence="5">3.1.3.16</ecNumber>
    </recommendedName>
    <alternativeName>
        <fullName evidence="20">PH domain leucine-rich repeat-containing protein phosphatase-like</fullName>
    </alternativeName>
</protein>
<keyword evidence="7" id="KW-0597">Phosphoprotein</keyword>
<dbReference type="GO" id="GO:0005634">
    <property type="term" value="C:nucleus"/>
    <property type="evidence" value="ECO:0007669"/>
    <property type="project" value="UniProtKB-SubCell"/>
</dbReference>
<feature type="region of interest" description="Disordered" evidence="21">
    <location>
        <begin position="1253"/>
        <end position="1291"/>
    </location>
</feature>
<dbReference type="PANTHER" id="PTHR48051">
    <property type="match status" value="1"/>
</dbReference>
<evidence type="ECO:0000256" key="16">
    <source>
        <dbReference type="ARBA" id="ARBA00047761"/>
    </source>
</evidence>
<dbReference type="SUPFAM" id="SSF81606">
    <property type="entry name" value="PP2C-like"/>
    <property type="match status" value="1"/>
</dbReference>
<feature type="domain" description="PPM-type phosphatase" evidence="22">
    <location>
        <begin position="753"/>
        <end position="1001"/>
    </location>
</feature>
<evidence type="ECO:0000256" key="11">
    <source>
        <dbReference type="ARBA" id="ARBA00022801"/>
    </source>
</evidence>
<dbReference type="GeneID" id="105491314"/>
<comment type="subcellular location">
    <subcellularLocation>
        <location evidence="4">Cytoplasm</location>
    </subcellularLocation>
    <subcellularLocation>
        <location evidence="3">Membrane</location>
        <topology evidence="3">Peripheral membrane protein</topology>
    </subcellularLocation>
    <subcellularLocation>
        <location evidence="2">Nucleus</location>
    </subcellularLocation>
</comment>
<evidence type="ECO:0000256" key="2">
    <source>
        <dbReference type="ARBA" id="ARBA00004123"/>
    </source>
</evidence>